<keyword evidence="4 10" id="KW-0689">Ribosomal protein</keyword>
<dbReference type="PANTHER" id="PTHR13231">
    <property type="entry name" value="MITOCHONDRIAL RIBOSOMAL PROTEIN S31"/>
    <property type="match status" value="1"/>
</dbReference>
<dbReference type="PANTHER" id="PTHR13231:SF3">
    <property type="entry name" value="SMALL RIBOSOMAL SUBUNIT PROTEIN MS31"/>
    <property type="match status" value="1"/>
</dbReference>
<feature type="region of interest" description="Disordered" evidence="9">
    <location>
        <begin position="47"/>
        <end position="70"/>
    </location>
</feature>
<dbReference type="Pfam" id="PF15433">
    <property type="entry name" value="MRP-S31"/>
    <property type="match status" value="1"/>
</dbReference>
<keyword evidence="6" id="KW-0687">Ribonucleoprotein</keyword>
<dbReference type="GO" id="GO:0005763">
    <property type="term" value="C:mitochondrial small ribosomal subunit"/>
    <property type="evidence" value="ECO:0007669"/>
    <property type="project" value="InterPro"/>
</dbReference>
<keyword evidence="5" id="KW-0496">Mitochondrion</keyword>
<reference evidence="10 11" key="1">
    <citation type="journal article" date="2021" name="Elife">
        <title>Chloroplast acquisition without the gene transfer in kleptoplastic sea slugs, Plakobranchus ocellatus.</title>
        <authorList>
            <person name="Maeda T."/>
            <person name="Takahashi S."/>
            <person name="Yoshida T."/>
            <person name="Shimamura S."/>
            <person name="Takaki Y."/>
            <person name="Nagai Y."/>
            <person name="Toyoda A."/>
            <person name="Suzuki Y."/>
            <person name="Arimoto A."/>
            <person name="Ishii H."/>
            <person name="Satoh N."/>
            <person name="Nishiyama T."/>
            <person name="Hasebe M."/>
            <person name="Maruyama T."/>
            <person name="Minagawa J."/>
            <person name="Obokata J."/>
            <person name="Shigenobu S."/>
        </authorList>
    </citation>
    <scope>NUCLEOTIDE SEQUENCE [LARGE SCALE GENOMIC DNA]</scope>
</reference>
<evidence type="ECO:0000256" key="8">
    <source>
        <dbReference type="ARBA" id="ARBA00035363"/>
    </source>
</evidence>
<evidence type="ECO:0000256" key="3">
    <source>
        <dbReference type="ARBA" id="ARBA00022946"/>
    </source>
</evidence>
<keyword evidence="11" id="KW-1185">Reference proteome</keyword>
<comment type="similarity">
    <text evidence="2">Belongs to the mitochondrion-specific ribosomal protein mS31 family.</text>
</comment>
<dbReference type="Proteomes" id="UP000762676">
    <property type="component" value="Unassembled WGS sequence"/>
</dbReference>
<dbReference type="AlphaFoldDB" id="A0AAV4ERH6"/>
<evidence type="ECO:0000256" key="6">
    <source>
        <dbReference type="ARBA" id="ARBA00023274"/>
    </source>
</evidence>
<accession>A0AAV4ERH6</accession>
<dbReference type="EMBL" id="BMAT01003857">
    <property type="protein sequence ID" value="GFR63612.1"/>
    <property type="molecule type" value="Genomic_DNA"/>
</dbReference>
<dbReference type="GO" id="GO:0003735">
    <property type="term" value="F:structural constituent of ribosome"/>
    <property type="evidence" value="ECO:0007669"/>
    <property type="project" value="InterPro"/>
</dbReference>
<sequence>MLRSTVQCVSKVRLAFLQRKTQPRSLSKILKLSSSVRQLSLSAQRCADQKKRRPTKVKVTTSTKEDMPVSSEVQEAAVQAAKSLPGDWTKTAEELLARLQTKTAEAEPRPGADEPPNGGARSLLSTMKVGRSFEGGREVGRKKGGRRVQRLEKEDSLYSKTVVEKAGGDSNISRQRMRTPVFKDLYGVPRLGIFEAKKTSEVPHDQASTEGAEDLWATVEKEHVRKLQGGLPRNAFEEMIRLTEQGKVWTFPIDNEADLHEERKYKFHDHVFLERHLTEFPRSGPIRKFMELVTLGLSQNPWLSVPEKVEHIAWFSQYFREKQDVLESALGEEGHMKEGESVKEDK</sequence>
<evidence type="ECO:0000256" key="4">
    <source>
        <dbReference type="ARBA" id="ARBA00022980"/>
    </source>
</evidence>
<protein>
    <recommendedName>
        <fullName evidence="7">Small ribosomal subunit protein mS31</fullName>
    </recommendedName>
    <alternativeName>
        <fullName evidence="8">28S ribosomal protein S31, mitochondrial</fullName>
    </alternativeName>
</protein>
<evidence type="ECO:0000313" key="11">
    <source>
        <dbReference type="Proteomes" id="UP000762676"/>
    </source>
</evidence>
<organism evidence="10 11">
    <name type="scientific">Elysia marginata</name>
    <dbReference type="NCBI Taxonomy" id="1093978"/>
    <lineage>
        <taxon>Eukaryota</taxon>
        <taxon>Metazoa</taxon>
        <taxon>Spiralia</taxon>
        <taxon>Lophotrochozoa</taxon>
        <taxon>Mollusca</taxon>
        <taxon>Gastropoda</taxon>
        <taxon>Heterobranchia</taxon>
        <taxon>Euthyneura</taxon>
        <taxon>Panpulmonata</taxon>
        <taxon>Sacoglossa</taxon>
        <taxon>Placobranchoidea</taxon>
        <taxon>Plakobranchidae</taxon>
        <taxon>Elysia</taxon>
    </lineage>
</organism>
<evidence type="ECO:0000313" key="10">
    <source>
        <dbReference type="EMBL" id="GFR63612.1"/>
    </source>
</evidence>
<evidence type="ECO:0000256" key="1">
    <source>
        <dbReference type="ARBA" id="ARBA00004173"/>
    </source>
</evidence>
<feature type="region of interest" description="Disordered" evidence="9">
    <location>
        <begin position="102"/>
        <end position="123"/>
    </location>
</feature>
<comment type="subcellular location">
    <subcellularLocation>
        <location evidence="1">Mitochondrion</location>
    </subcellularLocation>
</comment>
<evidence type="ECO:0000256" key="5">
    <source>
        <dbReference type="ARBA" id="ARBA00023128"/>
    </source>
</evidence>
<evidence type="ECO:0000256" key="7">
    <source>
        <dbReference type="ARBA" id="ARBA00035133"/>
    </source>
</evidence>
<name>A0AAV4ERH6_9GAST</name>
<evidence type="ECO:0000256" key="9">
    <source>
        <dbReference type="SAM" id="MobiDB-lite"/>
    </source>
</evidence>
<keyword evidence="3" id="KW-0809">Transit peptide</keyword>
<proteinExistence type="inferred from homology"/>
<comment type="caution">
    <text evidence="10">The sequence shown here is derived from an EMBL/GenBank/DDBJ whole genome shotgun (WGS) entry which is preliminary data.</text>
</comment>
<dbReference type="InterPro" id="IPR026299">
    <property type="entry name" value="MRP-S31"/>
</dbReference>
<gene>
    <name evidence="10" type="ORF">ElyMa_001900300</name>
</gene>
<evidence type="ECO:0000256" key="2">
    <source>
        <dbReference type="ARBA" id="ARBA00011057"/>
    </source>
</evidence>